<feature type="binding site" evidence="8">
    <location>
        <position position="210"/>
    </location>
    <ligand>
        <name>Zn(2+)</name>
        <dbReference type="ChEBI" id="CHEBI:29105"/>
        <label>2</label>
        <note>catalytic</note>
    </ligand>
</feature>
<dbReference type="PANTHER" id="PTHR46018:SF2">
    <property type="entry name" value="ZINC PHOSPHODIESTERASE ELAC PROTEIN 1"/>
    <property type="match status" value="1"/>
</dbReference>
<comment type="cofactor">
    <cofactor evidence="8">
        <name>Zn(2+)</name>
        <dbReference type="ChEBI" id="CHEBI:29105"/>
    </cofactor>
    <text evidence="8">Binds 2 Zn(2+) ions.</text>
</comment>
<keyword evidence="6 8" id="KW-0378">Hydrolase</keyword>
<keyword evidence="10" id="KW-1185">Reference proteome</keyword>
<keyword evidence="3 8" id="KW-0540">Nuclease</keyword>
<keyword evidence="7 8" id="KW-0862">Zinc</keyword>
<evidence type="ECO:0000256" key="3">
    <source>
        <dbReference type="ARBA" id="ARBA00022722"/>
    </source>
</evidence>
<feature type="binding site" evidence="8">
    <location>
        <position position="210"/>
    </location>
    <ligand>
        <name>Zn(2+)</name>
        <dbReference type="ChEBI" id="CHEBI:29105"/>
        <label>1</label>
        <note>catalytic</note>
    </ligand>
</feature>
<feature type="binding site" evidence="8">
    <location>
        <position position="268"/>
    </location>
    <ligand>
        <name>Zn(2+)</name>
        <dbReference type="ChEBI" id="CHEBI:29105"/>
        <label>2</label>
        <note>catalytic</note>
    </ligand>
</feature>
<evidence type="ECO:0000256" key="4">
    <source>
        <dbReference type="ARBA" id="ARBA00022723"/>
    </source>
</evidence>
<feature type="binding site" evidence="8">
    <location>
        <position position="67"/>
    </location>
    <ligand>
        <name>Zn(2+)</name>
        <dbReference type="ChEBI" id="CHEBI:29105"/>
        <label>2</label>
        <note>catalytic</note>
    </ligand>
</feature>
<evidence type="ECO:0000313" key="9">
    <source>
        <dbReference type="EMBL" id="GJM61636.1"/>
    </source>
</evidence>
<dbReference type="RefSeq" id="WP_338237139.1">
    <property type="nucleotide sequence ID" value="NZ_BQKE01000001.1"/>
</dbReference>
<accession>A0AAN4VYY2</accession>
<dbReference type="Gene3D" id="3.60.15.10">
    <property type="entry name" value="Ribonuclease Z/Hydroxyacylglutathione hydrolase-like"/>
    <property type="match status" value="1"/>
</dbReference>
<protein>
    <recommendedName>
        <fullName evidence="8">Ribonuclease Z</fullName>
        <shortName evidence="8">RNase Z</shortName>
        <ecNumber evidence="8">3.1.26.11</ecNumber>
    </recommendedName>
    <alternativeName>
        <fullName evidence="8">tRNA 3 endonuclease</fullName>
    </alternativeName>
    <alternativeName>
        <fullName evidence="8">tRNase Z</fullName>
    </alternativeName>
</protein>
<reference evidence="9 10" key="1">
    <citation type="submission" date="2021-12" db="EMBL/GenBank/DDBJ databases">
        <title>Genome sequencing of bacteria with rrn-lacking chromosome and rrn-plasmid.</title>
        <authorList>
            <person name="Anda M."/>
            <person name="Iwasaki W."/>
        </authorList>
    </citation>
    <scope>NUCLEOTIDE SEQUENCE [LARGE SCALE GENOMIC DNA]</scope>
    <source>
        <strain evidence="9 10">NBRC 15940</strain>
    </source>
</reference>
<dbReference type="PANTHER" id="PTHR46018">
    <property type="entry name" value="ZINC PHOSPHODIESTERASE ELAC PROTEIN 1"/>
    <property type="match status" value="1"/>
</dbReference>
<dbReference type="Proteomes" id="UP001310022">
    <property type="component" value="Unassembled WGS sequence"/>
</dbReference>
<evidence type="ECO:0000256" key="5">
    <source>
        <dbReference type="ARBA" id="ARBA00022759"/>
    </source>
</evidence>
<dbReference type="GO" id="GO:0042781">
    <property type="term" value="F:3'-tRNA processing endoribonuclease activity"/>
    <property type="evidence" value="ECO:0007669"/>
    <property type="project" value="UniProtKB-UniRule"/>
</dbReference>
<evidence type="ECO:0000256" key="2">
    <source>
        <dbReference type="ARBA" id="ARBA00022694"/>
    </source>
</evidence>
<feature type="binding site" evidence="8">
    <location>
        <position position="64"/>
    </location>
    <ligand>
        <name>Zn(2+)</name>
        <dbReference type="ChEBI" id="CHEBI:29105"/>
        <label>1</label>
        <note>catalytic</note>
    </ligand>
</feature>
<dbReference type="CDD" id="cd07717">
    <property type="entry name" value="RNaseZ_ZiPD-like_MBL-fold"/>
    <property type="match status" value="1"/>
</dbReference>
<keyword evidence="4 8" id="KW-0479">Metal-binding</keyword>
<dbReference type="InterPro" id="IPR036866">
    <property type="entry name" value="RibonucZ/Hydroxyglut_hydro"/>
</dbReference>
<feature type="active site" description="Proton acceptor" evidence="8">
    <location>
        <position position="66"/>
    </location>
</feature>
<comment type="subunit">
    <text evidence="1 8">Homodimer.</text>
</comment>
<keyword evidence="2 8" id="KW-0819">tRNA processing</keyword>
<evidence type="ECO:0000256" key="6">
    <source>
        <dbReference type="ARBA" id="ARBA00022801"/>
    </source>
</evidence>
<dbReference type="SUPFAM" id="SSF56281">
    <property type="entry name" value="Metallo-hydrolase/oxidoreductase"/>
    <property type="match status" value="1"/>
</dbReference>
<comment type="caution">
    <text evidence="9">The sequence shown here is derived from an EMBL/GenBank/DDBJ whole genome shotgun (WGS) entry which is preliminary data.</text>
</comment>
<proteinExistence type="inferred from homology"/>
<dbReference type="HAMAP" id="MF_01818">
    <property type="entry name" value="RNase_Z_BN"/>
    <property type="match status" value="1"/>
</dbReference>
<keyword evidence="5 8" id="KW-0255">Endonuclease</keyword>
<feature type="binding site" evidence="8">
    <location>
        <position position="62"/>
    </location>
    <ligand>
        <name>Zn(2+)</name>
        <dbReference type="ChEBI" id="CHEBI:29105"/>
        <label>1</label>
        <note>catalytic</note>
    </ligand>
</feature>
<dbReference type="AlphaFoldDB" id="A0AAN4VYY2"/>
<dbReference type="NCBIfam" id="NF000801">
    <property type="entry name" value="PRK00055.1-3"/>
    <property type="match status" value="1"/>
</dbReference>
<dbReference type="Pfam" id="PF23023">
    <property type="entry name" value="Anti-Pycsar_Apyc1"/>
    <property type="match status" value="1"/>
</dbReference>
<evidence type="ECO:0000313" key="10">
    <source>
        <dbReference type="Proteomes" id="UP001310022"/>
    </source>
</evidence>
<comment type="similarity">
    <text evidence="8">Belongs to the RNase Z family.</text>
</comment>
<comment type="function">
    <text evidence="8">Zinc phosphodiesterase, which displays some tRNA 3'-processing endonuclease activity. Probably involved in tRNA maturation, by removing a 3'-trailer from precursor tRNA.</text>
</comment>
<dbReference type="EMBL" id="BQKE01000001">
    <property type="protein sequence ID" value="GJM61636.1"/>
    <property type="molecule type" value="Genomic_DNA"/>
</dbReference>
<organism evidence="9 10">
    <name type="scientific">Persicobacter diffluens</name>
    <dbReference type="NCBI Taxonomy" id="981"/>
    <lineage>
        <taxon>Bacteria</taxon>
        <taxon>Pseudomonadati</taxon>
        <taxon>Bacteroidota</taxon>
        <taxon>Cytophagia</taxon>
        <taxon>Cytophagales</taxon>
        <taxon>Persicobacteraceae</taxon>
        <taxon>Persicobacter</taxon>
    </lineage>
</organism>
<evidence type="ECO:0000256" key="7">
    <source>
        <dbReference type="ARBA" id="ARBA00022833"/>
    </source>
</evidence>
<sequence>MAFRVLVLGSNAAAPAHNRFHSSQLVTVDNHNFLIDCGEGAQLQLLKYRAKLAKISHIFISHMHGDHYFGLIGLLSTMHLFKKKGELHLYGPPELAEVITVQLKASQTFLNFRIVFHITDPHTPKILFENNKLQVESIPLEHGIHCTGFLIREKRRERRINKSKMPYDLSLENIADLKKGKDTIYKNRILSNLDYTHDPLPSYSYAYCSDTRYTQSFLEQIKGVNLLYHEATFMDDLKNRAKDTFHSTTKEAALLAAQAGVKQLVIGHFSVRYKELEPLLKEAETIFKNTLLGVEGTKIYLRK</sequence>
<evidence type="ECO:0000256" key="8">
    <source>
        <dbReference type="HAMAP-Rule" id="MF_01818"/>
    </source>
</evidence>
<feature type="binding site" evidence="8">
    <location>
        <position position="66"/>
    </location>
    <ligand>
        <name>Zn(2+)</name>
        <dbReference type="ChEBI" id="CHEBI:29105"/>
        <label>2</label>
        <note>catalytic</note>
    </ligand>
</feature>
<evidence type="ECO:0000256" key="1">
    <source>
        <dbReference type="ARBA" id="ARBA00011738"/>
    </source>
</evidence>
<comment type="catalytic activity">
    <reaction evidence="8">
        <text>Endonucleolytic cleavage of RNA, removing extra 3' nucleotides from tRNA precursor, generating 3' termini of tRNAs. A 3'-hydroxy group is left at the tRNA terminus and a 5'-phosphoryl group is left at the trailer molecule.</text>
        <dbReference type="EC" id="3.1.26.11"/>
    </reaction>
</comment>
<gene>
    <name evidence="8 9" type="primary">rnz</name>
    <name evidence="9" type="ORF">PEDI_21880</name>
</gene>
<dbReference type="InterPro" id="IPR013471">
    <property type="entry name" value="RNase_Z/BN"/>
</dbReference>
<dbReference type="EC" id="3.1.26.11" evidence="8"/>
<feature type="binding site" evidence="8">
    <location>
        <position position="142"/>
    </location>
    <ligand>
        <name>Zn(2+)</name>
        <dbReference type="ChEBI" id="CHEBI:29105"/>
        <label>1</label>
        <note>catalytic</note>
    </ligand>
</feature>
<dbReference type="GO" id="GO:0008270">
    <property type="term" value="F:zinc ion binding"/>
    <property type="evidence" value="ECO:0007669"/>
    <property type="project" value="UniProtKB-UniRule"/>
</dbReference>
<name>A0AAN4VYY2_9BACT</name>